<keyword evidence="3" id="KW-0949">S-adenosyl-L-methionine</keyword>
<dbReference type="SUPFAM" id="SSF53335">
    <property type="entry name" value="S-adenosyl-L-methionine-dependent methyltransferases"/>
    <property type="match status" value="1"/>
</dbReference>
<keyword evidence="6" id="KW-1185">Reference proteome</keyword>
<feature type="domain" description="Methyltransferase" evidence="4">
    <location>
        <begin position="143"/>
        <end position="237"/>
    </location>
</feature>
<evidence type="ECO:0000313" key="6">
    <source>
        <dbReference type="Proteomes" id="UP001501638"/>
    </source>
</evidence>
<dbReference type="EMBL" id="BAAASZ010000020">
    <property type="protein sequence ID" value="GAA2441663.1"/>
    <property type="molecule type" value="Genomic_DNA"/>
</dbReference>
<dbReference type="Gene3D" id="3.40.50.150">
    <property type="entry name" value="Vaccinia Virus protein VP39"/>
    <property type="match status" value="1"/>
</dbReference>
<keyword evidence="1 5" id="KW-0489">Methyltransferase</keyword>
<evidence type="ECO:0000256" key="2">
    <source>
        <dbReference type="ARBA" id="ARBA00022679"/>
    </source>
</evidence>
<gene>
    <name evidence="5" type="ORF">GCM10010405_26370</name>
</gene>
<evidence type="ECO:0000259" key="4">
    <source>
        <dbReference type="Pfam" id="PF13649"/>
    </source>
</evidence>
<comment type="caution">
    <text evidence="5">The sequence shown here is derived from an EMBL/GenBank/DDBJ whole genome shotgun (WGS) entry which is preliminary data.</text>
</comment>
<dbReference type="PANTHER" id="PTHR43464:SF19">
    <property type="entry name" value="UBIQUINONE BIOSYNTHESIS O-METHYLTRANSFERASE, MITOCHONDRIAL"/>
    <property type="match status" value="1"/>
</dbReference>
<dbReference type="InterPro" id="IPR041698">
    <property type="entry name" value="Methyltransf_25"/>
</dbReference>
<reference evidence="5 6" key="1">
    <citation type="journal article" date="2019" name="Int. J. Syst. Evol. Microbiol.">
        <title>The Global Catalogue of Microorganisms (GCM) 10K type strain sequencing project: providing services to taxonomists for standard genome sequencing and annotation.</title>
        <authorList>
            <consortium name="The Broad Institute Genomics Platform"/>
            <consortium name="The Broad Institute Genome Sequencing Center for Infectious Disease"/>
            <person name="Wu L."/>
            <person name="Ma J."/>
        </authorList>
    </citation>
    <scope>NUCLEOTIDE SEQUENCE [LARGE SCALE GENOMIC DNA]</scope>
    <source>
        <strain evidence="5 6">JCM 6305</strain>
    </source>
</reference>
<sequence length="314" mass="35040">MWPDIAREHTEFRVHRQQIRDAVGRPGASEPRLLHPVLDTFPRALPLTLHRTPAPVGTAVRARGAALTRGEPMDRHIRTVEDVLRLLDGLFAPEADRWTDRAASWWDGFYADRSKPVPFFVAKPDENLASYLDRGLITPGRALDLGCGPGRNALHLASLGFEVDAVDLSPEAVAWAEERAREAGADIRFHRGDAFALGDDLAGPYDLICDSGCFHHLPPHRRVSYLALVDRVLAPGGHLALTCFAAGGMGCELPDEELYRRSRLHGGLAYTPESLRRIFSDLEEIELRRMTDEPPESPYFGEPFLWTALFRRPA</sequence>
<accession>A0ABN3JWN8</accession>
<dbReference type="Proteomes" id="UP001501638">
    <property type="component" value="Unassembled WGS sequence"/>
</dbReference>
<proteinExistence type="predicted"/>
<keyword evidence="2" id="KW-0808">Transferase</keyword>
<dbReference type="CDD" id="cd02440">
    <property type="entry name" value="AdoMet_MTases"/>
    <property type="match status" value="1"/>
</dbReference>
<protein>
    <submittedName>
        <fullName evidence="5">Class I SAM-dependent methyltransferase</fullName>
    </submittedName>
</protein>
<evidence type="ECO:0000256" key="3">
    <source>
        <dbReference type="ARBA" id="ARBA00022691"/>
    </source>
</evidence>
<dbReference type="GO" id="GO:0032259">
    <property type="term" value="P:methylation"/>
    <property type="evidence" value="ECO:0007669"/>
    <property type="project" value="UniProtKB-KW"/>
</dbReference>
<dbReference type="GO" id="GO:0008168">
    <property type="term" value="F:methyltransferase activity"/>
    <property type="evidence" value="ECO:0007669"/>
    <property type="project" value="UniProtKB-KW"/>
</dbReference>
<dbReference type="PANTHER" id="PTHR43464">
    <property type="entry name" value="METHYLTRANSFERASE"/>
    <property type="match status" value="1"/>
</dbReference>
<evidence type="ECO:0000313" key="5">
    <source>
        <dbReference type="EMBL" id="GAA2441663.1"/>
    </source>
</evidence>
<dbReference type="InterPro" id="IPR029063">
    <property type="entry name" value="SAM-dependent_MTases_sf"/>
</dbReference>
<name>A0ABN3JWN8_9ACTN</name>
<organism evidence="5 6">
    <name type="scientific">Streptomyces macrosporus</name>
    <dbReference type="NCBI Taxonomy" id="44032"/>
    <lineage>
        <taxon>Bacteria</taxon>
        <taxon>Bacillati</taxon>
        <taxon>Actinomycetota</taxon>
        <taxon>Actinomycetes</taxon>
        <taxon>Kitasatosporales</taxon>
        <taxon>Streptomycetaceae</taxon>
        <taxon>Streptomyces</taxon>
    </lineage>
</organism>
<dbReference type="Pfam" id="PF13649">
    <property type="entry name" value="Methyltransf_25"/>
    <property type="match status" value="1"/>
</dbReference>
<evidence type="ECO:0000256" key="1">
    <source>
        <dbReference type="ARBA" id="ARBA00022603"/>
    </source>
</evidence>